<dbReference type="EMBL" id="CATNWA010015743">
    <property type="protein sequence ID" value="CAI9586345.1"/>
    <property type="molecule type" value="Genomic_DNA"/>
</dbReference>
<proteinExistence type="predicted"/>
<keyword evidence="2" id="KW-1185">Reference proteome</keyword>
<accession>A0ABN9ENC0</accession>
<reference evidence="1" key="1">
    <citation type="submission" date="2023-05" db="EMBL/GenBank/DDBJ databases">
        <authorList>
            <person name="Stuckert A."/>
        </authorList>
    </citation>
    <scope>NUCLEOTIDE SEQUENCE</scope>
</reference>
<gene>
    <name evidence="1" type="ORF">SPARVUS_LOCUS10352372</name>
</gene>
<evidence type="ECO:0000313" key="2">
    <source>
        <dbReference type="Proteomes" id="UP001162483"/>
    </source>
</evidence>
<feature type="non-terminal residue" evidence="1">
    <location>
        <position position="40"/>
    </location>
</feature>
<name>A0ABN9ENC0_9NEOB</name>
<protein>
    <submittedName>
        <fullName evidence="1">Uncharacterized protein</fullName>
    </submittedName>
</protein>
<sequence>MRSGYPAVKPQAVTAECPHGRCRHLDHRTAGKTGCGGHTA</sequence>
<organism evidence="1 2">
    <name type="scientific">Staurois parvus</name>
    <dbReference type="NCBI Taxonomy" id="386267"/>
    <lineage>
        <taxon>Eukaryota</taxon>
        <taxon>Metazoa</taxon>
        <taxon>Chordata</taxon>
        <taxon>Craniata</taxon>
        <taxon>Vertebrata</taxon>
        <taxon>Euteleostomi</taxon>
        <taxon>Amphibia</taxon>
        <taxon>Batrachia</taxon>
        <taxon>Anura</taxon>
        <taxon>Neobatrachia</taxon>
        <taxon>Ranoidea</taxon>
        <taxon>Ranidae</taxon>
        <taxon>Staurois</taxon>
    </lineage>
</organism>
<comment type="caution">
    <text evidence="1">The sequence shown here is derived from an EMBL/GenBank/DDBJ whole genome shotgun (WGS) entry which is preliminary data.</text>
</comment>
<evidence type="ECO:0000313" key="1">
    <source>
        <dbReference type="EMBL" id="CAI9586345.1"/>
    </source>
</evidence>
<dbReference type="Proteomes" id="UP001162483">
    <property type="component" value="Unassembled WGS sequence"/>
</dbReference>